<organism evidence="6 7">
    <name type="scientific">Aedes albopictus</name>
    <name type="common">Asian tiger mosquito</name>
    <name type="synonym">Stegomyia albopicta</name>
    <dbReference type="NCBI Taxonomy" id="7160"/>
    <lineage>
        <taxon>Eukaryota</taxon>
        <taxon>Metazoa</taxon>
        <taxon>Ecdysozoa</taxon>
        <taxon>Arthropoda</taxon>
        <taxon>Hexapoda</taxon>
        <taxon>Insecta</taxon>
        <taxon>Pterygota</taxon>
        <taxon>Neoptera</taxon>
        <taxon>Endopterygota</taxon>
        <taxon>Diptera</taxon>
        <taxon>Nematocera</taxon>
        <taxon>Culicoidea</taxon>
        <taxon>Culicidae</taxon>
        <taxon>Culicinae</taxon>
        <taxon>Aedini</taxon>
        <taxon>Aedes</taxon>
        <taxon>Stegomyia</taxon>
    </lineage>
</organism>
<dbReference type="Pfam" id="PF17921">
    <property type="entry name" value="Integrase_H2C2"/>
    <property type="match status" value="1"/>
</dbReference>
<evidence type="ECO:0000256" key="2">
    <source>
        <dbReference type="ARBA" id="ARBA00023268"/>
    </source>
</evidence>
<dbReference type="InterPro" id="IPR001584">
    <property type="entry name" value="Integrase_cat-core"/>
</dbReference>
<dbReference type="Pfam" id="PF00665">
    <property type="entry name" value="rve"/>
    <property type="match status" value="1"/>
</dbReference>
<dbReference type="InterPro" id="IPR043502">
    <property type="entry name" value="DNA/RNA_pol_sf"/>
</dbReference>
<dbReference type="EnsemblMetazoa" id="AALFPA23_000325.R166">
    <property type="protein sequence ID" value="AALFPA23_000325.P166"/>
    <property type="gene ID" value="AALFPA23_000325"/>
</dbReference>
<accession>A0ABM1XJY1</accession>
<evidence type="ECO:0000313" key="6">
    <source>
        <dbReference type="EnsemblMetazoa" id="AALFPA23_000325.P166"/>
    </source>
</evidence>
<evidence type="ECO:0000259" key="4">
    <source>
        <dbReference type="PROSITE" id="PS50878"/>
    </source>
</evidence>
<dbReference type="Gene3D" id="3.30.420.10">
    <property type="entry name" value="Ribonuclease H-like superfamily/Ribonuclease H"/>
    <property type="match status" value="1"/>
</dbReference>
<feature type="region of interest" description="Disordered" evidence="3">
    <location>
        <begin position="582"/>
        <end position="624"/>
    </location>
</feature>
<dbReference type="PROSITE" id="PS50878">
    <property type="entry name" value="RT_POL"/>
    <property type="match status" value="1"/>
</dbReference>
<dbReference type="Pfam" id="PF00078">
    <property type="entry name" value="RVT_1"/>
    <property type="match status" value="1"/>
</dbReference>
<reference evidence="7" key="1">
    <citation type="journal article" date="2015" name="Proc. Natl. Acad. Sci. U.S.A.">
        <title>Genome sequence of the Asian Tiger mosquito, Aedes albopictus, reveals insights into its biology, genetics, and evolution.</title>
        <authorList>
            <person name="Chen X.G."/>
            <person name="Jiang X."/>
            <person name="Gu J."/>
            <person name="Xu M."/>
            <person name="Wu Y."/>
            <person name="Deng Y."/>
            <person name="Zhang C."/>
            <person name="Bonizzoni M."/>
            <person name="Dermauw W."/>
            <person name="Vontas J."/>
            <person name="Armbruster P."/>
            <person name="Huang X."/>
            <person name="Yang Y."/>
            <person name="Zhang H."/>
            <person name="He W."/>
            <person name="Peng H."/>
            <person name="Liu Y."/>
            <person name="Wu K."/>
            <person name="Chen J."/>
            <person name="Lirakis M."/>
            <person name="Topalis P."/>
            <person name="Van Leeuwen T."/>
            <person name="Hall A.B."/>
            <person name="Jiang X."/>
            <person name="Thorpe C."/>
            <person name="Mueller R.L."/>
            <person name="Sun C."/>
            <person name="Waterhouse R.M."/>
            <person name="Yan G."/>
            <person name="Tu Z.J."/>
            <person name="Fang X."/>
            <person name="James A.A."/>
        </authorList>
    </citation>
    <scope>NUCLEOTIDE SEQUENCE [LARGE SCALE GENOMIC DNA]</scope>
    <source>
        <strain evidence="7">Foshan</strain>
    </source>
</reference>
<keyword evidence="2" id="KW-0511">Multifunctional enzyme</keyword>
<feature type="compositionally biased region" description="Polar residues" evidence="3">
    <location>
        <begin position="582"/>
        <end position="593"/>
    </location>
</feature>
<reference evidence="6" key="2">
    <citation type="submission" date="2025-05" db="UniProtKB">
        <authorList>
            <consortium name="EnsemblMetazoa"/>
        </authorList>
    </citation>
    <scope>IDENTIFICATION</scope>
    <source>
        <strain evidence="6">Foshan</strain>
    </source>
</reference>
<name>A0ABM1XJY1_AEDAL</name>
<dbReference type="Gene3D" id="3.10.10.10">
    <property type="entry name" value="HIV Type 1 Reverse Transcriptase, subunit A, domain 1"/>
    <property type="match status" value="1"/>
</dbReference>
<dbReference type="InterPro" id="IPR036397">
    <property type="entry name" value="RNaseH_sf"/>
</dbReference>
<dbReference type="CDD" id="cd01647">
    <property type="entry name" value="RT_LTR"/>
    <property type="match status" value="1"/>
</dbReference>
<dbReference type="CDD" id="cd09274">
    <property type="entry name" value="RNase_HI_RT_Ty3"/>
    <property type="match status" value="1"/>
</dbReference>
<feature type="compositionally biased region" description="Basic and acidic residues" evidence="3">
    <location>
        <begin position="594"/>
        <end position="609"/>
    </location>
</feature>
<dbReference type="PANTHER" id="PTHR37984:SF5">
    <property type="entry name" value="PROTEIN NYNRIN-LIKE"/>
    <property type="match status" value="1"/>
</dbReference>
<dbReference type="InterPro" id="IPR000477">
    <property type="entry name" value="RT_dom"/>
</dbReference>
<dbReference type="Gene3D" id="3.30.70.270">
    <property type="match status" value="2"/>
</dbReference>
<dbReference type="SUPFAM" id="SSF56672">
    <property type="entry name" value="DNA/RNA polymerases"/>
    <property type="match status" value="1"/>
</dbReference>
<sequence>MKTMAKRNAINFNARHENYKIQNFNSMDLQNEEEDYQVTRELDLDSGRDYDLLEHKSCQMLKGQERMNKILSIVDLKHLNNGLLDEIKCIIKRYNNLFFIEGDDLTYTNMATHEIETTTNIPINKRQYRMPESTKRHIDEQIDEMLKLKIIKPSKSPWNAPVLCVPKKDDANGNKRYRIVVDFRALNTITKQYVFPIPLINEILDNIGDSQYFSSIDLKSGFYQIPINPKDASKTAFSTSKGHFEFNRMPMGLKNSPSTFQKLMNTILYEIQPVKAFVYLDDIVIFGKTIQEHNENLCKVLEALKRNNLKIEPEKCNILKTEIKYLGHIIDKNGIRPTDENIKTIQKMEKPKTIKGVRSFLGTVNFYGKFIPNMADKRKPLNNLLKKNVKFRWTDECDVAFNQLKECLISEPILVRPNYQDTFVITTDASDYAIGAVLSNEKTTDHPIAYASRALIGAELRYYIIEKELLAIVWAIEYFKHFVFNQKFIVYTDHRPLIAIWRLKENSSTLSKLRLKIQGLNCEIRYKQGKENVVADFLSRLEQPKVEKETNSQQYNDEEAPKQESNLIGVLTRFQKRCQNQNSIVHPPTQLSENKCDAEKPDDKEKSDDNQNQNQMQSNDDDTAFNDLMNIDINLDDSLEVEQNKDEEEIFDSEVDYNLLKFNKNKMKLNEVDATIAILNSRTAFKELQELIDLPHGFKDFLSGEVISMPKDKIWGIILNGSKQSALESRKLFNTLRNILRNNVDFSNSGTNIQIISFRKIKSSQDFDILCHIAKKFNKVFHLYSSDSDRMFVEPENRATVLKEFHDAPLGGHVGSERMLKRLRPLFIWENMKRDIQNYVRQCDSCQKNKIWPANRIPMKITTTSEEPFQKIYMDIVVLPVSEENNRYGLVIQDDLTRFLTVVPMKNQESYTVAKAFVENFICRFGTPLELVTDNGSNFVSSLMKNVCKILKIKKITTSAYHPQANLVERSNRELKIYLRQYIVSNPLIWDELLPFFSFEYNTTINSSTGYSPYELLYGRKARIPNSVYCSNNNELNYADYLEELKANFKNVHGKAKENLVASKITRKEIYDRQTNNWQPMWGELVLVKTNPIGAGKKLQELWKGKKMNNEI</sequence>
<evidence type="ECO:0000259" key="5">
    <source>
        <dbReference type="PROSITE" id="PS50994"/>
    </source>
</evidence>
<dbReference type="SUPFAM" id="SSF53098">
    <property type="entry name" value="Ribonuclease H-like"/>
    <property type="match status" value="1"/>
</dbReference>
<dbReference type="RefSeq" id="XP_062698324.1">
    <property type="nucleotide sequence ID" value="XM_062842340.1"/>
</dbReference>
<evidence type="ECO:0000313" key="7">
    <source>
        <dbReference type="Proteomes" id="UP000069940"/>
    </source>
</evidence>
<dbReference type="InterPro" id="IPR041577">
    <property type="entry name" value="RT_RNaseH_2"/>
</dbReference>
<evidence type="ECO:0000256" key="1">
    <source>
        <dbReference type="ARBA" id="ARBA00012493"/>
    </source>
</evidence>
<dbReference type="InterPro" id="IPR012337">
    <property type="entry name" value="RNaseH-like_sf"/>
</dbReference>
<dbReference type="EC" id="2.7.7.49" evidence="1"/>
<dbReference type="PROSITE" id="PS50994">
    <property type="entry name" value="INTEGRASE"/>
    <property type="match status" value="1"/>
</dbReference>
<keyword evidence="7" id="KW-1185">Reference proteome</keyword>
<dbReference type="InterPro" id="IPR043128">
    <property type="entry name" value="Rev_trsase/Diguanyl_cyclase"/>
</dbReference>
<dbReference type="Proteomes" id="UP000069940">
    <property type="component" value="Unassembled WGS sequence"/>
</dbReference>
<dbReference type="Gene3D" id="1.10.340.70">
    <property type="match status" value="1"/>
</dbReference>
<dbReference type="InterPro" id="IPR050951">
    <property type="entry name" value="Retrovirus_Pol_polyprotein"/>
</dbReference>
<feature type="domain" description="Integrase catalytic" evidence="5">
    <location>
        <begin position="864"/>
        <end position="1021"/>
    </location>
</feature>
<evidence type="ECO:0000256" key="3">
    <source>
        <dbReference type="SAM" id="MobiDB-lite"/>
    </source>
</evidence>
<dbReference type="GeneID" id="134284082"/>
<dbReference type="PANTHER" id="PTHR37984">
    <property type="entry name" value="PROTEIN CBG26694"/>
    <property type="match status" value="1"/>
</dbReference>
<dbReference type="InterPro" id="IPR041588">
    <property type="entry name" value="Integrase_H2C2"/>
</dbReference>
<dbReference type="Pfam" id="PF17919">
    <property type="entry name" value="RT_RNaseH_2"/>
    <property type="match status" value="1"/>
</dbReference>
<feature type="domain" description="Reverse transcriptase" evidence="4">
    <location>
        <begin position="146"/>
        <end position="330"/>
    </location>
</feature>
<protein>
    <recommendedName>
        <fullName evidence="1">RNA-directed DNA polymerase</fullName>
        <ecNumber evidence="1">2.7.7.49</ecNumber>
    </recommendedName>
</protein>
<proteinExistence type="predicted"/>